<dbReference type="Pfam" id="PF06026">
    <property type="entry name" value="Rib_5-P_isom_A"/>
    <property type="match status" value="1"/>
</dbReference>
<protein>
    <recommendedName>
        <fullName evidence="2">Ribose 5-phosphate isomerase A</fullName>
        <ecNumber evidence="2">5.3.1.6</ecNumber>
    </recommendedName>
</protein>
<dbReference type="Gene3D" id="3.30.70.260">
    <property type="match status" value="1"/>
</dbReference>
<dbReference type="InterPro" id="IPR037171">
    <property type="entry name" value="NagB/RpiA_transferase-like"/>
</dbReference>
<dbReference type="GO" id="GO:0006014">
    <property type="term" value="P:D-ribose metabolic process"/>
    <property type="evidence" value="ECO:0007669"/>
    <property type="project" value="TreeGrafter"/>
</dbReference>
<keyword evidence="1 3" id="KW-0413">Isomerase</keyword>
<proteinExistence type="predicted"/>
<dbReference type="GO" id="GO:0009052">
    <property type="term" value="P:pentose-phosphate shunt, non-oxidative branch"/>
    <property type="evidence" value="ECO:0007669"/>
    <property type="project" value="InterPro"/>
</dbReference>
<dbReference type="EC" id="5.3.1.6" evidence="2"/>
<dbReference type="EMBL" id="CP009286">
    <property type="protein sequence ID" value="AIQ66076.1"/>
    <property type="molecule type" value="Genomic_DNA"/>
</dbReference>
<evidence type="ECO:0000313" key="3">
    <source>
        <dbReference type="EMBL" id="AIQ66076.1"/>
    </source>
</evidence>
<dbReference type="RefSeq" id="WP_038699623.1">
    <property type="nucleotide sequence ID" value="NZ_CP009286.1"/>
</dbReference>
<dbReference type="SUPFAM" id="SSF100950">
    <property type="entry name" value="NagB/RpiA/CoA transferase-like"/>
    <property type="match status" value="1"/>
</dbReference>
<dbReference type="Proteomes" id="UP000029507">
    <property type="component" value="Chromosome"/>
</dbReference>
<evidence type="ECO:0000256" key="1">
    <source>
        <dbReference type="ARBA" id="ARBA00023235"/>
    </source>
</evidence>
<dbReference type="OrthoDB" id="5870696at2"/>
<reference evidence="3 4" key="1">
    <citation type="submission" date="2014-08" db="EMBL/GenBank/DDBJ databases">
        <title>Comparative genomics of the Paenibacillus odorifer group.</title>
        <authorList>
            <person name="den Bakker H.C."/>
            <person name="Tsai Y.-C."/>
            <person name="Martin N."/>
            <person name="Korlach J."/>
            <person name="Wiedmann M."/>
        </authorList>
    </citation>
    <scope>NUCLEOTIDE SEQUENCE [LARGE SCALE GENOMIC DNA]</scope>
    <source>
        <strain evidence="3 4">DSM 14472</strain>
    </source>
</reference>
<keyword evidence="4" id="KW-1185">Reference proteome</keyword>
<dbReference type="KEGG" id="pste:PSTEL_26125"/>
<gene>
    <name evidence="3" type="ORF">PSTEL_26125</name>
</gene>
<evidence type="ECO:0000256" key="2">
    <source>
        <dbReference type="NCBIfam" id="TIGR00021"/>
    </source>
</evidence>
<evidence type="ECO:0000313" key="4">
    <source>
        <dbReference type="Proteomes" id="UP000029507"/>
    </source>
</evidence>
<accession>A0A089LX16</accession>
<dbReference type="PANTHER" id="PTHR11934">
    <property type="entry name" value="RIBOSE-5-PHOSPHATE ISOMERASE"/>
    <property type="match status" value="1"/>
</dbReference>
<dbReference type="GO" id="GO:0005829">
    <property type="term" value="C:cytosol"/>
    <property type="evidence" value="ECO:0007669"/>
    <property type="project" value="TreeGrafter"/>
</dbReference>
<dbReference type="SMART" id="SM01134">
    <property type="entry name" value="DeoRC"/>
    <property type="match status" value="1"/>
</dbReference>
<dbReference type="InterPro" id="IPR004788">
    <property type="entry name" value="Ribose5P_isomerase_type_A"/>
</dbReference>
<sequence>MKDDELKQACAKAALTFIEDGTVIGLGGGSTVSYLIGYIKESGINVKVVTPSFKTRMLCLKSGLNVLHTGSVSKLAVAFDGCDEVDEDFNALKSGGGIHTREKLVARMADRYILLADAGKVVNHLTFQKPVVLEVLEDALAYTEAEAVRLGGRAVLRRSEAKDGYTATEDGNPLLDIFFSHVDNISELQLQLKSIPGVVETSLFTEEVTDVLIAAEDGISWLSKYPITEGELQ</sequence>
<dbReference type="NCBIfam" id="TIGR00021">
    <property type="entry name" value="rpiA"/>
    <property type="match status" value="1"/>
</dbReference>
<dbReference type="PANTHER" id="PTHR11934:SF0">
    <property type="entry name" value="RIBOSE-5-PHOSPHATE ISOMERASE"/>
    <property type="match status" value="1"/>
</dbReference>
<dbReference type="AlphaFoldDB" id="A0A089LX16"/>
<name>A0A089LX16_9BACL</name>
<dbReference type="STRING" id="169760.PSTEL_26125"/>
<dbReference type="SUPFAM" id="SSF75445">
    <property type="entry name" value="D-ribose-5-phosphate isomerase (RpiA), lid domain"/>
    <property type="match status" value="1"/>
</dbReference>
<organism evidence="3 4">
    <name type="scientific">Paenibacillus stellifer</name>
    <dbReference type="NCBI Taxonomy" id="169760"/>
    <lineage>
        <taxon>Bacteria</taxon>
        <taxon>Bacillati</taxon>
        <taxon>Bacillota</taxon>
        <taxon>Bacilli</taxon>
        <taxon>Bacillales</taxon>
        <taxon>Paenibacillaceae</taxon>
        <taxon>Paenibacillus</taxon>
    </lineage>
</organism>
<dbReference type="CDD" id="cd01398">
    <property type="entry name" value="RPI_A"/>
    <property type="match status" value="1"/>
</dbReference>
<dbReference type="HOGENOM" id="CLU_056590_1_1_9"/>
<dbReference type="Gene3D" id="3.40.50.1360">
    <property type="match status" value="1"/>
</dbReference>
<dbReference type="GO" id="GO:0004751">
    <property type="term" value="F:ribose-5-phosphate isomerase activity"/>
    <property type="evidence" value="ECO:0007669"/>
    <property type="project" value="UniProtKB-UniRule"/>
</dbReference>